<comment type="subcellular location">
    <subcellularLocation>
        <location evidence="2">Chromosome</location>
    </subcellularLocation>
    <subcellularLocation>
        <location evidence="1">Nucleus</location>
    </subcellularLocation>
</comment>
<dbReference type="PROSITE" id="PS50280">
    <property type="entry name" value="SET"/>
    <property type="match status" value="1"/>
</dbReference>
<dbReference type="PROSITE" id="PS51215">
    <property type="entry name" value="AWS"/>
    <property type="match status" value="1"/>
</dbReference>
<dbReference type="Proteomes" id="UP000001950">
    <property type="component" value="Chromosome 4"/>
</dbReference>
<keyword evidence="7" id="KW-0539">Nucleus</keyword>
<dbReference type="eggNOG" id="KOG1083">
    <property type="taxonomic scope" value="Eukaryota"/>
</dbReference>
<evidence type="ECO:0000313" key="13">
    <source>
        <dbReference type="Proteomes" id="UP000001950"/>
    </source>
</evidence>
<dbReference type="GO" id="GO:0042054">
    <property type="term" value="F:histone methyltransferase activity"/>
    <property type="evidence" value="ECO:0007669"/>
    <property type="project" value="InterPro"/>
</dbReference>
<evidence type="ECO:0000256" key="7">
    <source>
        <dbReference type="ARBA" id="ARBA00023242"/>
    </source>
</evidence>
<feature type="compositionally biased region" description="Basic and acidic residues" evidence="8">
    <location>
        <begin position="257"/>
        <end position="271"/>
    </location>
</feature>
<dbReference type="GO" id="GO:0005634">
    <property type="term" value="C:nucleus"/>
    <property type="evidence" value="ECO:0007669"/>
    <property type="project" value="UniProtKB-SubCell"/>
</dbReference>
<dbReference type="Gene3D" id="2.170.270.10">
    <property type="entry name" value="SET domain"/>
    <property type="match status" value="1"/>
</dbReference>
<evidence type="ECO:0000256" key="8">
    <source>
        <dbReference type="SAM" id="MobiDB-lite"/>
    </source>
</evidence>
<protein>
    <recommendedName>
        <fullName evidence="14">SET domain containing protein</fullName>
    </recommendedName>
</protein>
<dbReference type="InterPro" id="IPR046341">
    <property type="entry name" value="SET_dom_sf"/>
</dbReference>
<reference evidence="12 13" key="1">
    <citation type="journal article" date="2005" name="Science">
        <title>Genome of the host-cell transforming parasite Theileria annulata compared with T. parva.</title>
        <authorList>
            <person name="Pain A."/>
            <person name="Renauld H."/>
            <person name="Berriman M."/>
            <person name="Murphy L."/>
            <person name="Yeats C.A."/>
            <person name="Weir W."/>
            <person name="Kerhornou A."/>
            <person name="Aslett M."/>
            <person name="Bishop R."/>
            <person name="Bouchier C."/>
            <person name="Cochet M."/>
            <person name="Coulson R.M.R."/>
            <person name="Cronin A."/>
            <person name="de Villiers E.P."/>
            <person name="Fraser A."/>
            <person name="Fosker N."/>
            <person name="Gardner M."/>
            <person name="Goble A."/>
            <person name="Griffiths-Jones S."/>
            <person name="Harris D.E."/>
            <person name="Katzer F."/>
            <person name="Larke N."/>
            <person name="Lord A."/>
            <person name="Maser P."/>
            <person name="McKellar S."/>
            <person name="Mooney P."/>
            <person name="Morton F."/>
            <person name="Nene V."/>
            <person name="O'Neil S."/>
            <person name="Price C."/>
            <person name="Quail M.A."/>
            <person name="Rabbinowitsch E."/>
            <person name="Rawlings N.D."/>
            <person name="Rutter S."/>
            <person name="Saunders D."/>
            <person name="Seeger K."/>
            <person name="Shah T."/>
            <person name="Squares R."/>
            <person name="Squares S."/>
            <person name="Tivey A."/>
            <person name="Walker A.R."/>
            <person name="Woodward J."/>
            <person name="Dobbelaere D.A.E."/>
            <person name="Langsley G."/>
            <person name="Rajandream M.A."/>
            <person name="McKeever D."/>
            <person name="Shiels B."/>
            <person name="Tait A."/>
            <person name="Barrell B.G."/>
            <person name="Hall N."/>
        </authorList>
    </citation>
    <scope>NUCLEOTIDE SEQUENCE [LARGE SCALE GENOMIC DNA]</scope>
    <source>
        <strain evidence="13">Ankara</strain>
    </source>
</reference>
<proteinExistence type="predicted"/>
<dbReference type="InParanoid" id="Q4U8N4"/>
<dbReference type="RefSeq" id="XP_953444.1">
    <property type="nucleotide sequence ID" value="XM_948351.1"/>
</dbReference>
<keyword evidence="5" id="KW-0808">Transferase</keyword>
<feature type="region of interest" description="Disordered" evidence="8">
    <location>
        <begin position="220"/>
        <end position="271"/>
    </location>
</feature>
<dbReference type="PROSITE" id="PS50868">
    <property type="entry name" value="POST_SET"/>
    <property type="match status" value="1"/>
</dbReference>
<feature type="compositionally biased region" description="Low complexity" evidence="8">
    <location>
        <begin position="610"/>
        <end position="673"/>
    </location>
</feature>
<accession>Q4U8N4</accession>
<evidence type="ECO:0000259" key="9">
    <source>
        <dbReference type="PROSITE" id="PS50280"/>
    </source>
</evidence>
<sequence length="1083" mass="122377">MTHYRDSAYFSKLISLEGIPKEFLPNLDDNDSVVTDPQFVKNEDESEREANGFEAPEKEETVKKTVDRKLEWPLCCWICRQPITKKKSYIICTDMCKRSYHNRCHDFMKNYYRSIYDKVTANKKSAPSNNISEFNIDLSYFNDGSVFASDPEVKDEIDDLSTDSLNSCADDSHTFIDTLKFYTNTLNTDDDNLNNDNETNNVNICVNNITNEDVEVKSENGQIKNGNGQVNGNREVKNENEEVNDDVQANDNVKVNENGKAKSEDVHKKEEKTVDSVKVESSEGKKCFFCSISHVGCNGCRQFFVPKNLVKCCIEECTTFYCYPNCLSNTRIIIPDKKVIDINMSMCGHLHNLVDANGRPKFICHSHTCWSCYDCDRYSYYWETFWRNEYGKGNNAALVSAWNTLKSSCRGKVESSHFAKGKKIAKPQRYPDVRGFKTFIQSKAYSAFSTNSDELYYSSDDDEEYFQKGPSSILLKCIRCDRTWCTHCVHPDVHIVPKSGKQILCQDCIHVQIGCTLAQNSRDSSNISNIVKRECIYPVIRLDTSVPTEIFTQLKNFITEHSNYEKKLNLEPTFISKHPAQDSDDDSQLLDLHKSILQRAKSRRNKKGESNSTTKSSQNKTAQQNKTQQTKTTNQQNKTPSQQTKTTTQQNSKTTTNQNNKTTTQQAKTSQQNLKFSGSKEWNNIIKNSDESILSKISSEFRYVTSNVISAENRKLVIAPEAEMKCHCDKKCGSDCSNVMKNTECTVKNCNLMDENCGNRRFLNFTGPKLKLNYVDGKGVGTVATEDINEGELVCEYVGEVISQADFQRCLASASFAEIDDGNQSHWYVMKIQRDTYIDSTHLGNVARFINHSCDPNCASVPINVRGTYRMGVFAQRKIKQGEEVTYNYGFTSKGVGGGFRCRCRAKNCRGIIGSQLAHSPESLMSIEASKYSGAEADVLSQLTTDMSSLTVANKTQSLKQQPSPLDVLNGIWTCGDLHRYEKIVEILDKDTNSTGSTLNNPLRNLLADNAHVSEAQFNYVKLLTLNSMSFLDFDIANTKKFATNIPWALVAMGHKDISIQVVSSIIQLIIQLVDDIVNLLYS</sequence>
<dbReference type="InterPro" id="IPR050777">
    <property type="entry name" value="SET2_Histone-Lys_MeTrsfase"/>
</dbReference>
<feature type="domain" description="Post-SET" evidence="10">
    <location>
        <begin position="898"/>
        <end position="914"/>
    </location>
</feature>
<dbReference type="EMBL" id="CR940353">
    <property type="protein sequence ID" value="CAI76819.1"/>
    <property type="molecule type" value="Genomic_DNA"/>
</dbReference>
<dbReference type="VEuPathDB" id="PiroplasmaDB:TA09850"/>
<evidence type="ECO:0000256" key="4">
    <source>
        <dbReference type="ARBA" id="ARBA00022603"/>
    </source>
</evidence>
<dbReference type="InterPro" id="IPR001214">
    <property type="entry name" value="SET_dom"/>
</dbReference>
<evidence type="ECO:0008006" key="14">
    <source>
        <dbReference type="Google" id="ProtNLM"/>
    </source>
</evidence>
<keyword evidence="13" id="KW-1185">Reference proteome</keyword>
<feature type="domain" description="SET" evidence="9">
    <location>
        <begin position="768"/>
        <end position="890"/>
    </location>
</feature>
<organism evidence="12 13">
    <name type="scientific">Theileria annulata</name>
    <dbReference type="NCBI Taxonomy" id="5874"/>
    <lineage>
        <taxon>Eukaryota</taxon>
        <taxon>Sar</taxon>
        <taxon>Alveolata</taxon>
        <taxon>Apicomplexa</taxon>
        <taxon>Aconoidasida</taxon>
        <taxon>Piroplasmida</taxon>
        <taxon>Theileriidae</taxon>
        <taxon>Theileria</taxon>
    </lineage>
</organism>
<keyword evidence="4" id="KW-0489">Methyltransferase</keyword>
<dbReference type="GO" id="GO:0032259">
    <property type="term" value="P:methylation"/>
    <property type="evidence" value="ECO:0007669"/>
    <property type="project" value="UniProtKB-KW"/>
</dbReference>
<name>Q4U8N4_THEAN</name>
<dbReference type="SUPFAM" id="SSF82199">
    <property type="entry name" value="SET domain"/>
    <property type="match status" value="1"/>
</dbReference>
<dbReference type="GO" id="GO:0005694">
    <property type="term" value="C:chromosome"/>
    <property type="evidence" value="ECO:0007669"/>
    <property type="project" value="UniProtKB-SubCell"/>
</dbReference>
<dbReference type="OrthoDB" id="308383at2759"/>
<evidence type="ECO:0000256" key="3">
    <source>
        <dbReference type="ARBA" id="ARBA00022454"/>
    </source>
</evidence>
<dbReference type="PANTHER" id="PTHR22884">
    <property type="entry name" value="SET DOMAIN PROTEINS"/>
    <property type="match status" value="1"/>
</dbReference>
<dbReference type="Pfam" id="PF00856">
    <property type="entry name" value="SET"/>
    <property type="match status" value="1"/>
</dbReference>
<dbReference type="SMART" id="SM00317">
    <property type="entry name" value="SET"/>
    <property type="match status" value="1"/>
</dbReference>
<feature type="domain" description="AWS" evidence="11">
    <location>
        <begin position="721"/>
        <end position="766"/>
    </location>
</feature>
<dbReference type="OMA" id="RTWCTHC"/>
<evidence type="ECO:0000256" key="6">
    <source>
        <dbReference type="ARBA" id="ARBA00022691"/>
    </source>
</evidence>
<dbReference type="KEGG" id="tan:TA09850"/>
<dbReference type="InterPro" id="IPR003616">
    <property type="entry name" value="Post-SET_dom"/>
</dbReference>
<feature type="region of interest" description="Disordered" evidence="8">
    <location>
        <begin position="599"/>
        <end position="675"/>
    </location>
</feature>
<keyword evidence="6" id="KW-0949">S-adenosyl-L-methionine</keyword>
<dbReference type="InterPro" id="IPR006560">
    <property type="entry name" value="AWS_dom"/>
</dbReference>
<evidence type="ECO:0000259" key="10">
    <source>
        <dbReference type="PROSITE" id="PS50868"/>
    </source>
</evidence>
<dbReference type="GeneID" id="3863308"/>
<dbReference type="STRING" id="5874.Q4U8N4"/>
<keyword evidence="3" id="KW-0158">Chromosome</keyword>
<dbReference type="AlphaFoldDB" id="Q4U8N4"/>
<evidence type="ECO:0000256" key="1">
    <source>
        <dbReference type="ARBA" id="ARBA00004123"/>
    </source>
</evidence>
<evidence type="ECO:0000256" key="5">
    <source>
        <dbReference type="ARBA" id="ARBA00022679"/>
    </source>
</evidence>
<evidence type="ECO:0000256" key="2">
    <source>
        <dbReference type="ARBA" id="ARBA00004286"/>
    </source>
</evidence>
<evidence type="ECO:0000313" key="12">
    <source>
        <dbReference type="EMBL" id="CAI76819.1"/>
    </source>
</evidence>
<feature type="compositionally biased region" description="Low complexity" evidence="8">
    <location>
        <begin position="246"/>
        <end position="256"/>
    </location>
</feature>
<evidence type="ECO:0000259" key="11">
    <source>
        <dbReference type="PROSITE" id="PS51215"/>
    </source>
</evidence>
<gene>
    <name evidence="12" type="ORF">TA09850</name>
</gene>